<evidence type="ECO:0000313" key="3">
    <source>
        <dbReference type="Proteomes" id="UP000603200"/>
    </source>
</evidence>
<evidence type="ECO:0000313" key="2">
    <source>
        <dbReference type="EMBL" id="GIE19686.1"/>
    </source>
</evidence>
<dbReference type="EMBL" id="BOMN01000031">
    <property type="protein sequence ID" value="GIE19686.1"/>
    <property type="molecule type" value="Genomic_DNA"/>
</dbReference>
<comment type="caution">
    <text evidence="2">The sequence shown here is derived from an EMBL/GenBank/DDBJ whole genome shotgun (WGS) entry which is preliminary data.</text>
</comment>
<dbReference type="Pfam" id="PF19736">
    <property type="entry name" value="DUF6226"/>
    <property type="match status" value="1"/>
</dbReference>
<keyword evidence="3" id="KW-1185">Reference proteome</keyword>
<sequence>MTVVESERFQELVAAAEALLDELTARYVVERRETKEPLGDGGEVVRTVRLMPHSPAAGPLSICFPDTSARIVLRLGRWFEQSLPGYQDDIDELRKLAVAHVEGGLWERIRRGLSGSWLETRLIGPEITVSREAPVDAVEARAARREGFATPVQWSPWTRRP</sequence>
<proteinExistence type="predicted"/>
<organism evidence="2 3">
    <name type="scientific">Winogradskya humida</name>
    <dbReference type="NCBI Taxonomy" id="113566"/>
    <lineage>
        <taxon>Bacteria</taxon>
        <taxon>Bacillati</taxon>
        <taxon>Actinomycetota</taxon>
        <taxon>Actinomycetes</taxon>
        <taxon>Micromonosporales</taxon>
        <taxon>Micromonosporaceae</taxon>
        <taxon>Winogradskya</taxon>
    </lineage>
</organism>
<dbReference type="InterPro" id="IPR045773">
    <property type="entry name" value="DUF6226"/>
</dbReference>
<protein>
    <submittedName>
        <fullName evidence="2">Uncharacterized protein</fullName>
    </submittedName>
</protein>
<keyword evidence="1" id="KW-0175">Coiled coil</keyword>
<dbReference type="Proteomes" id="UP000603200">
    <property type="component" value="Unassembled WGS sequence"/>
</dbReference>
<reference evidence="2 3" key="1">
    <citation type="submission" date="2021-01" db="EMBL/GenBank/DDBJ databases">
        <title>Whole genome shotgun sequence of Actinoplanes humidus NBRC 14915.</title>
        <authorList>
            <person name="Komaki H."/>
            <person name="Tamura T."/>
        </authorList>
    </citation>
    <scope>NUCLEOTIDE SEQUENCE [LARGE SCALE GENOMIC DNA]</scope>
    <source>
        <strain evidence="2 3">NBRC 14915</strain>
    </source>
</reference>
<gene>
    <name evidence="2" type="ORF">Ahu01nite_027880</name>
</gene>
<feature type="coiled-coil region" evidence="1">
    <location>
        <begin position="6"/>
        <end position="33"/>
    </location>
</feature>
<name>A0ABQ3ZM78_9ACTN</name>
<evidence type="ECO:0000256" key="1">
    <source>
        <dbReference type="SAM" id="Coils"/>
    </source>
</evidence>
<accession>A0ABQ3ZM78</accession>